<protein>
    <submittedName>
        <fullName evidence="1">Cytoplasmic protein</fullName>
    </submittedName>
</protein>
<proteinExistence type="predicted"/>
<name>A0A8J6T754_9DELT</name>
<organism evidence="1 2">
    <name type="scientific">Candidatus Desulfacyla euxinica</name>
    <dbReference type="NCBI Taxonomy" id="2841693"/>
    <lineage>
        <taxon>Bacteria</taxon>
        <taxon>Deltaproteobacteria</taxon>
        <taxon>Candidatus Desulfacyla</taxon>
    </lineage>
</organism>
<accession>A0A8J6T754</accession>
<evidence type="ECO:0000313" key="1">
    <source>
        <dbReference type="EMBL" id="MBC8175988.1"/>
    </source>
</evidence>
<comment type="caution">
    <text evidence="1">The sequence shown here is derived from an EMBL/GenBank/DDBJ whole genome shotgun (WGS) entry which is preliminary data.</text>
</comment>
<reference evidence="1 2" key="1">
    <citation type="submission" date="2020-08" db="EMBL/GenBank/DDBJ databases">
        <title>Bridging the membrane lipid divide: bacteria of the FCB group superphylum have the potential to synthesize archaeal ether lipids.</title>
        <authorList>
            <person name="Villanueva L."/>
            <person name="Von Meijenfeldt F.A.B."/>
            <person name="Westbye A.B."/>
            <person name="Yadav S."/>
            <person name="Hopmans E.C."/>
            <person name="Dutilh B.E."/>
            <person name="Sinninghe Damste J.S."/>
        </authorList>
    </citation>
    <scope>NUCLEOTIDE SEQUENCE [LARGE SCALE GENOMIC DNA]</scope>
    <source>
        <strain evidence="1">NIOZ-UU27</strain>
    </source>
</reference>
<dbReference type="AlphaFoldDB" id="A0A8J6T754"/>
<dbReference type="EMBL" id="JACNJD010000066">
    <property type="protein sequence ID" value="MBC8175988.1"/>
    <property type="molecule type" value="Genomic_DNA"/>
</dbReference>
<sequence length="83" mass="9375">MKNNPFNFAPPATARPVKPREDFGELEATELYCSECGYAVPINKFLLLVLPDGDRYEYRCKHCGAKVGEKIDRSGQFYGILKS</sequence>
<dbReference type="Proteomes" id="UP000650524">
    <property type="component" value="Unassembled WGS sequence"/>
</dbReference>
<evidence type="ECO:0000313" key="2">
    <source>
        <dbReference type="Proteomes" id="UP000650524"/>
    </source>
</evidence>
<gene>
    <name evidence="1" type="ORF">H8E19_01180</name>
</gene>